<dbReference type="GO" id="GO:0016579">
    <property type="term" value="P:protein deubiquitination"/>
    <property type="evidence" value="ECO:0007669"/>
    <property type="project" value="TreeGrafter"/>
</dbReference>
<dbReference type="InterPro" id="IPR050704">
    <property type="entry name" value="Peptidase_C85-like"/>
</dbReference>
<reference evidence="11 12" key="1">
    <citation type="submission" date="2015-12" db="EMBL/GenBank/DDBJ databases">
        <title>The genome of Folsomia candida.</title>
        <authorList>
            <person name="Faddeeva A."/>
            <person name="Derks M.F."/>
            <person name="Anvar Y."/>
            <person name="Smit S."/>
            <person name="Van Straalen N."/>
            <person name="Roelofs D."/>
        </authorList>
    </citation>
    <scope>NUCLEOTIDE SEQUENCE [LARGE SCALE GENOMIC DNA]</scope>
    <source>
        <strain evidence="11 12">VU population</strain>
        <tissue evidence="11">Whole body</tissue>
    </source>
</reference>
<feature type="region of interest" description="Disordered" evidence="9">
    <location>
        <begin position="636"/>
        <end position="668"/>
    </location>
</feature>
<proteinExistence type="inferred from homology"/>
<accession>A0A226F1X7</accession>
<dbReference type="Gene3D" id="3.90.70.80">
    <property type="match status" value="1"/>
</dbReference>
<feature type="domain" description="OTU" evidence="10">
    <location>
        <begin position="299"/>
        <end position="422"/>
    </location>
</feature>
<dbReference type="GO" id="GO:0061578">
    <property type="term" value="F:K63-linked deubiquitinase activity"/>
    <property type="evidence" value="ECO:0007669"/>
    <property type="project" value="TreeGrafter"/>
</dbReference>
<dbReference type="GO" id="GO:0030154">
    <property type="term" value="P:cell differentiation"/>
    <property type="evidence" value="ECO:0007669"/>
    <property type="project" value="UniProtKB-ARBA"/>
</dbReference>
<dbReference type="PANTHER" id="PTHR12419:SF4">
    <property type="entry name" value="OTU DOMAIN-CONTAINING PROTEIN 5"/>
    <property type="match status" value="1"/>
</dbReference>
<feature type="compositionally biased region" description="Low complexity" evidence="9">
    <location>
        <begin position="222"/>
        <end position="240"/>
    </location>
</feature>
<dbReference type="EMBL" id="LNIX01000001">
    <property type="protein sequence ID" value="OXA63437.1"/>
    <property type="molecule type" value="Genomic_DNA"/>
</dbReference>
<dbReference type="GO" id="GO:0001817">
    <property type="term" value="P:regulation of cytokine production"/>
    <property type="evidence" value="ECO:0007669"/>
    <property type="project" value="UniProtKB-ARBA"/>
</dbReference>
<evidence type="ECO:0000313" key="12">
    <source>
        <dbReference type="Proteomes" id="UP000198287"/>
    </source>
</evidence>
<feature type="compositionally biased region" description="Low complexity" evidence="9">
    <location>
        <begin position="506"/>
        <end position="522"/>
    </location>
</feature>
<evidence type="ECO:0000256" key="1">
    <source>
        <dbReference type="ARBA" id="ARBA00000707"/>
    </source>
</evidence>
<comment type="similarity">
    <text evidence="2">Belongs to the peptidase C85 family.</text>
</comment>
<dbReference type="PANTHER" id="PTHR12419">
    <property type="entry name" value="OTU DOMAIN CONTAINING PROTEIN"/>
    <property type="match status" value="1"/>
</dbReference>
<dbReference type="FunFam" id="3.90.70.80:FF:000002">
    <property type="entry name" value="OTU domain-containing protein 5 isoform X2"/>
    <property type="match status" value="1"/>
</dbReference>
<evidence type="ECO:0000256" key="4">
    <source>
        <dbReference type="ARBA" id="ARBA00022670"/>
    </source>
</evidence>
<feature type="compositionally biased region" description="Pro residues" evidence="9">
    <location>
        <begin position="565"/>
        <end position="586"/>
    </location>
</feature>
<name>A0A226F1X7_FOLCA</name>
<dbReference type="OrthoDB" id="409956at2759"/>
<organism evidence="11 12">
    <name type="scientific">Folsomia candida</name>
    <name type="common">Springtail</name>
    <dbReference type="NCBI Taxonomy" id="158441"/>
    <lineage>
        <taxon>Eukaryota</taxon>
        <taxon>Metazoa</taxon>
        <taxon>Ecdysozoa</taxon>
        <taxon>Arthropoda</taxon>
        <taxon>Hexapoda</taxon>
        <taxon>Collembola</taxon>
        <taxon>Entomobryomorpha</taxon>
        <taxon>Isotomoidea</taxon>
        <taxon>Isotomidae</taxon>
        <taxon>Proisotominae</taxon>
        <taxon>Folsomia</taxon>
    </lineage>
</organism>
<dbReference type="PROSITE" id="PS50802">
    <property type="entry name" value="OTU"/>
    <property type="match status" value="1"/>
</dbReference>
<dbReference type="GO" id="GO:0004843">
    <property type="term" value="F:cysteine-type deubiquitinase activity"/>
    <property type="evidence" value="ECO:0007669"/>
    <property type="project" value="UniProtKB-EC"/>
</dbReference>
<dbReference type="STRING" id="158441.A0A226F1X7"/>
<evidence type="ECO:0000256" key="5">
    <source>
        <dbReference type="ARBA" id="ARBA00022786"/>
    </source>
</evidence>
<comment type="caution">
    <text evidence="11">The sequence shown here is derived from an EMBL/GenBank/DDBJ whole genome shotgun (WGS) entry which is preliminary data.</text>
</comment>
<evidence type="ECO:0000259" key="10">
    <source>
        <dbReference type="PROSITE" id="PS50802"/>
    </source>
</evidence>
<keyword evidence="6" id="KW-0378">Hydrolase</keyword>
<dbReference type="GO" id="GO:0051241">
    <property type="term" value="P:negative regulation of multicellular organismal process"/>
    <property type="evidence" value="ECO:0007669"/>
    <property type="project" value="UniProtKB-ARBA"/>
</dbReference>
<evidence type="ECO:0000256" key="7">
    <source>
        <dbReference type="ARBA" id="ARBA00022807"/>
    </source>
</evidence>
<feature type="region of interest" description="Disordered" evidence="9">
    <location>
        <begin position="1"/>
        <end position="23"/>
    </location>
</feature>
<dbReference type="InterPro" id="IPR038765">
    <property type="entry name" value="Papain-like_cys_pep_sf"/>
</dbReference>
<dbReference type="AlphaFoldDB" id="A0A226F1X7"/>
<sequence>MKNCFAAQSSRHHTTRSKQRDYTEQTIETVTVVLSTWTNVESRVFVTSSSLPPPPRLRFSSCFLRRYYKQRMTILTKKKGGNSSKSGGNGEADSGDHGGGAHVLPHPLVLPQIQPESLSLNPDRLYGTSSPSSQLWSSQNLSHNLNLSLGNTREEKRASQQAQYDVESPNPHPIALLGTKRRHVNNAINAHHHSHATHPLPLRCSSRSKHSRLDRGGDHGRSSGTSSPNPGSPNVSVSSPAPQVLPDAICQGLPNMSSSPEVAYNSEDEYEAQPHSQLSEEEWAERERRFEKKMRKKGYIIKKMGEDGACLFRAVSDQVYGDQEMHTVVRKHCMDYIAANGDYYSQYVTEDFNHYVNRKRLEYVHGNHIEIQAMSEMYNRTIEVFCYSTDPINIFHGTNQSDNEPIRLSYHRGVHYNSLVDPYKATVGVGLGLPGHIPGLADKNVVKEATRQSEDMLIEQAMLEDKLRATDWEATNEALEEQVARESYLQWLKDNERRNRAVRSPTTATSSSSATSTSASSSEVRSPRVKMSSKTSQSGGANISPLGSPFRGEPPPSFKHSPSRLSPPPSLPGPSRPPPSKSPPKSPTGTATDSHNFQLLETSSFINQLPPELFGMNEWEDAGLMAQVLAVSQQEYLDNLKQRNRDPSPPPPPSSDDGSSSSSHQPQK</sequence>
<evidence type="ECO:0000256" key="2">
    <source>
        <dbReference type="ARBA" id="ARBA00010407"/>
    </source>
</evidence>
<keyword evidence="5" id="KW-0833">Ubl conjugation pathway</keyword>
<dbReference type="GO" id="GO:0010629">
    <property type="term" value="P:negative regulation of gene expression"/>
    <property type="evidence" value="ECO:0007669"/>
    <property type="project" value="UniProtKB-ARBA"/>
</dbReference>
<feature type="compositionally biased region" description="Low complexity" evidence="9">
    <location>
        <begin position="129"/>
        <end position="139"/>
    </location>
</feature>
<dbReference type="Proteomes" id="UP000198287">
    <property type="component" value="Unassembled WGS sequence"/>
</dbReference>
<evidence type="ECO:0000313" key="11">
    <source>
        <dbReference type="EMBL" id="OXA63437.1"/>
    </source>
</evidence>
<feature type="region of interest" description="Disordered" evidence="9">
    <location>
        <begin position="499"/>
        <end position="596"/>
    </location>
</feature>
<feature type="region of interest" description="Disordered" evidence="9">
    <location>
        <begin position="152"/>
        <end position="173"/>
    </location>
</feature>
<feature type="compositionally biased region" description="Low complexity" evidence="9">
    <location>
        <begin position="655"/>
        <end position="668"/>
    </location>
</feature>
<evidence type="ECO:0000256" key="6">
    <source>
        <dbReference type="ARBA" id="ARBA00022801"/>
    </source>
</evidence>
<evidence type="ECO:0000256" key="9">
    <source>
        <dbReference type="SAM" id="MobiDB-lite"/>
    </source>
</evidence>
<keyword evidence="7" id="KW-0788">Thiol protease</keyword>
<dbReference type="EC" id="3.4.19.12" evidence="3"/>
<dbReference type="GO" id="GO:0006508">
    <property type="term" value="P:proteolysis"/>
    <property type="evidence" value="ECO:0007669"/>
    <property type="project" value="UniProtKB-KW"/>
</dbReference>
<dbReference type="InterPro" id="IPR003323">
    <property type="entry name" value="OTU_dom"/>
</dbReference>
<feature type="compositionally biased region" description="Polar residues" evidence="9">
    <location>
        <begin position="532"/>
        <end position="541"/>
    </location>
</feature>
<comment type="catalytic activity">
    <reaction evidence="1">
        <text>Thiol-dependent hydrolysis of ester, thioester, amide, peptide and isopeptide bonds formed by the C-terminal Gly of ubiquitin (a 76-residue protein attached to proteins as an intracellular targeting signal).</text>
        <dbReference type="EC" id="3.4.19.12"/>
    </reaction>
</comment>
<evidence type="ECO:0000256" key="3">
    <source>
        <dbReference type="ARBA" id="ARBA00012759"/>
    </source>
</evidence>
<keyword evidence="12" id="KW-1185">Reference proteome</keyword>
<feature type="region of interest" description="Disordered" evidence="9">
    <location>
        <begin position="192"/>
        <end position="283"/>
    </location>
</feature>
<feature type="region of interest" description="Disordered" evidence="9">
    <location>
        <begin position="74"/>
        <end position="105"/>
    </location>
</feature>
<feature type="compositionally biased region" description="Basic and acidic residues" evidence="9">
    <location>
        <begin position="211"/>
        <end position="221"/>
    </location>
</feature>
<feature type="region of interest" description="Disordered" evidence="9">
    <location>
        <begin position="120"/>
        <end position="139"/>
    </location>
</feature>
<evidence type="ECO:0000256" key="8">
    <source>
        <dbReference type="ARBA" id="ARBA00033460"/>
    </source>
</evidence>
<dbReference type="CDD" id="cd22752">
    <property type="entry name" value="OTU_OTUD5-like"/>
    <property type="match status" value="1"/>
</dbReference>
<dbReference type="Pfam" id="PF02338">
    <property type="entry name" value="OTU"/>
    <property type="match status" value="1"/>
</dbReference>
<dbReference type="SUPFAM" id="SSF54001">
    <property type="entry name" value="Cysteine proteinases"/>
    <property type="match status" value="1"/>
</dbReference>
<gene>
    <name evidence="11" type="ORF">Fcan01_03841</name>
</gene>
<keyword evidence="4" id="KW-0645">Protease</keyword>
<protein>
    <recommendedName>
        <fullName evidence="3">ubiquitinyl hydrolase 1</fullName>
        <ecNumber evidence="3">3.4.19.12</ecNumber>
    </recommendedName>
    <alternativeName>
        <fullName evidence="8">Deubiquitinating enzyme A</fullName>
    </alternativeName>
</protein>